<reference evidence="1" key="1">
    <citation type="journal article" date="2022" name="Arch. Microbiol.">
        <title>Microbulbifer okhotskensis sp. nov., isolated from a deep bottom sediment of the Okhotsk Sea.</title>
        <authorList>
            <person name="Romanenko L."/>
            <person name="Kurilenko V."/>
            <person name="Otstavnykh N."/>
            <person name="Velansky P."/>
            <person name="Isaeva M."/>
            <person name="Mikhailov V."/>
        </authorList>
    </citation>
    <scope>NUCLEOTIDE SEQUENCE</scope>
    <source>
        <strain evidence="1">OS29</strain>
    </source>
</reference>
<protein>
    <submittedName>
        <fullName evidence="1">DUF5309 domain-containing protein</fullName>
    </submittedName>
</protein>
<gene>
    <name evidence="1" type="ORF">MO867_12690</name>
</gene>
<dbReference type="AlphaFoldDB" id="A0A9X2J6Z3"/>
<keyword evidence="2" id="KW-1185">Reference proteome</keyword>
<dbReference type="InterPro" id="IPR035198">
    <property type="entry name" value="SU10_MCP"/>
</dbReference>
<evidence type="ECO:0000313" key="2">
    <source>
        <dbReference type="Proteomes" id="UP001139028"/>
    </source>
</evidence>
<organism evidence="1 2">
    <name type="scientific">Microbulbifer okhotskensis</name>
    <dbReference type="NCBI Taxonomy" id="2926617"/>
    <lineage>
        <taxon>Bacteria</taxon>
        <taxon>Pseudomonadati</taxon>
        <taxon>Pseudomonadota</taxon>
        <taxon>Gammaproteobacteria</taxon>
        <taxon>Cellvibrionales</taxon>
        <taxon>Microbulbiferaceae</taxon>
        <taxon>Microbulbifer</taxon>
    </lineage>
</organism>
<dbReference type="Pfam" id="PF17236">
    <property type="entry name" value="SU10_MCP"/>
    <property type="match status" value="1"/>
</dbReference>
<comment type="caution">
    <text evidence="1">The sequence shown here is derived from an EMBL/GenBank/DDBJ whole genome shotgun (WGS) entry which is preliminary data.</text>
</comment>
<evidence type="ECO:0000313" key="1">
    <source>
        <dbReference type="EMBL" id="MCO1335190.1"/>
    </source>
</evidence>
<dbReference type="Proteomes" id="UP001139028">
    <property type="component" value="Unassembled WGS sequence"/>
</dbReference>
<name>A0A9X2J6Z3_9GAMM</name>
<sequence length="297" mass="32581">MTTTYEVVGNAEDIDSIIHSVSTVDTPMHNLARKGKADGILVQWQQRELAPPGENARVEGADAGAAGYTATEMLNNYTQIMEKVFEISTSQEAVKSHGRKSEIRDQGTVKAKELKRDVEYAFTGDWDAAPNGGAVGTARRMKSAGYQINADNRVDASGSALDKDNMETYILDGLQKTYEAGSQVDTVYLTPTQSRIWSDIARAEGRTRDVKGSTVVNFVDTYETPFGPVAIALSRYQDPETILGVDSDLWQVDTLQKTKLESLPKTGHAKKMMYSTELTLKCLNNKGSFMVNGVNYS</sequence>
<dbReference type="RefSeq" id="WP_252468202.1">
    <property type="nucleotide sequence ID" value="NZ_JALBWM010000053.1"/>
</dbReference>
<dbReference type="EMBL" id="JALBWM010000053">
    <property type="protein sequence ID" value="MCO1335190.1"/>
    <property type="molecule type" value="Genomic_DNA"/>
</dbReference>
<proteinExistence type="predicted"/>
<accession>A0A9X2J6Z3</accession>